<dbReference type="InterPro" id="IPR028889">
    <property type="entry name" value="USP"/>
</dbReference>
<protein>
    <submittedName>
        <fullName evidence="3">Ubiquitin carboxyl-terminal hydrolase 34</fullName>
    </submittedName>
</protein>
<evidence type="ECO:0000313" key="4">
    <source>
        <dbReference type="Proteomes" id="UP000038010"/>
    </source>
</evidence>
<dbReference type="Pfam" id="PF00443">
    <property type="entry name" value="UCH"/>
    <property type="match status" value="1"/>
</dbReference>
<keyword evidence="4" id="KW-1185">Reference proteome</keyword>
<evidence type="ECO:0000313" key="3">
    <source>
        <dbReference type="EMBL" id="KPI39417.1"/>
    </source>
</evidence>
<gene>
    <name evidence="3" type="ORF">AB675_5212</name>
</gene>
<dbReference type="EMBL" id="LFJN01000015">
    <property type="protein sequence ID" value="KPI39417.1"/>
    <property type="molecule type" value="Genomic_DNA"/>
</dbReference>
<dbReference type="PROSITE" id="PS50235">
    <property type="entry name" value="USP_3"/>
    <property type="match status" value="1"/>
</dbReference>
<organism evidence="3 4">
    <name type="scientific">Cyphellophora attinorum</name>
    <dbReference type="NCBI Taxonomy" id="1664694"/>
    <lineage>
        <taxon>Eukaryota</taxon>
        <taxon>Fungi</taxon>
        <taxon>Dikarya</taxon>
        <taxon>Ascomycota</taxon>
        <taxon>Pezizomycotina</taxon>
        <taxon>Eurotiomycetes</taxon>
        <taxon>Chaetothyriomycetidae</taxon>
        <taxon>Chaetothyriales</taxon>
        <taxon>Cyphellophoraceae</taxon>
        <taxon>Cyphellophora</taxon>
    </lineage>
</organism>
<dbReference type="InterPro" id="IPR018200">
    <property type="entry name" value="USP_CS"/>
</dbReference>
<dbReference type="SUPFAM" id="SSF48371">
    <property type="entry name" value="ARM repeat"/>
    <property type="match status" value="1"/>
</dbReference>
<evidence type="ECO:0000259" key="2">
    <source>
        <dbReference type="PROSITE" id="PS50235"/>
    </source>
</evidence>
<dbReference type="Pfam" id="PF12030">
    <property type="entry name" value="DUF3517"/>
    <property type="match status" value="1"/>
</dbReference>
<sequence length="2534" mass="283522">MSTPPSDTTRNRSDSADDPDLPTHDRKRPRLSANGSVIHTTPPPSSPSIQEPPNLSLPAKSSSPVAQQQASSPKPALPPRLPMAPDSVSSTKVTINTRPLSAQSVQGDEKPGTDDVVIDPALVIRCTEHDESATINGQKSPKEDDPERSPSPVIEIAEPEDVDGDPSHTRWTTRVGGSRLAPQPIHIGASYVHRTFPAASECVLGESYKALTFIIRVIVKGESEAAPAFQRVKDWLAKFVQECDSLSREVIDSERQFWLSLPCIITQALFRCTTQTLLSFSTTDMKDYFIAHGELTKLMMEYDTSQLRQLQQQPAGSTVRTFSSTYLSPLSVILEECLTGTSILETSFMSNTKRLGDAAVSVLEGTKEALLGPGGIDLLQTVSDYVAAMEPVLATTPNLCEDLIKTVDATIVAGQSYTNVLGSRRFPTFQDDEEQKLKIMYASEKIMHTLNDILRTAVKKQHSWLNLENAQTLLARINIIMPRLSVELPRLGQSIIKMATLSVEEADLTYLSDTMTFAWKLWMCWTFMKFGRMELRVAGVTIMGQVLLDVYNDRLVRRGPRAIADPLVSYLIRFLRANDVVKYVIGVDSHPQLASRGGQLVGFFGVAGAYENALTDTMWETILGTPDPRIATEIQNMLVQALSAIHEDHCYYICEKLAELPYEQWDEDFIRLGCSLLNVLPSKLSQVYMATGHPPVNPVVRRLCLKVVRDCMRPANCGTEKSRKLISEWLPRLKLNFHLSASKPGHFDISEAEENEILMKMRDDIANHGEYAGGTILALEGLLTQEGREAVTKTVAEACNLPEALIENTCWVINARCSSADFYLQMDCRIKLLSALMTTVPERFSSQAFDMYWRSLLVNQDIEKSVRHLAWEHLTCTMRASIQEQNAVIRTVLQDYWPLLHPQIVDLPILRFAQEAISYECRFSTSTTVSDNGIVDIPGTHRIRELMLKSPSDSLAAEAIGFLIDHYMQHPAIRDQSKDVIKATRTALLDEYFSIVLGAAARLKSVAGTSEAIDESCNAILASSEEIQLEELRFDRSLLFLRRFTEANKMRDSSISLVSQLPDFPNPQGQLHSLIVEVVGSVPDDIVRKVDVGEDNTGAELWRYLASITGFTAFRVISYGRQIQLQNNTRSIAELIGRVLQVSKNDKTTGVNVISKVQVVKLPNTAIEQTRHMRCVSPIDDKIMLHSDDLYGLLEADDRLAKEIYLFLSNTTVRKELAQKFRDLDLSAPEALSCDKLYKLLFDAEALRSCVEEEAMSANPDTGLVVFAARALMAAISKLAVTNYENPLSFSVSEQLVRTLSVALRTKVALPAEGLSIIDSPAGLLVSLLQYLHQVHQAIALEYTELHALALRAGLESLIEAALLDSRVRTAISWNDGFPSIFAECIFNPDERVRQNVAEALKDLTGDSAIKGRLLSKQPPAASRHDSDVVRDVLLQLWSYMPALIREAGRRSSQSQQFFESADFMFIRLGPALDASVAIETKTICQEVLCAYDLVEQVGKELAGRALPIGVARLLKTIASFLREQNALPSSTGFLEDICDRFLFPAISDTHSNTLSLPLIDSYVRGWLYDMCLSLYNSPQDLEMLLSKMADNLDIENFQDTSLMRQRLSLRSDVGYAGLMNLSNTCYLNSLFSQLFMNVKFRNFIHRAASRTLRSNLVNELAKVFAYMECSYEKAIDPSGAVGSIMTYDGTNIDVTVQMDVDEFFNLLFDRIETGLSDSEEKTAFQGFYGGQIVQQIKSKECSHISERPEPFSVVPIEIKGKASLEDGLKGFVEGETLQGDNKYSCTSCNKHVDAVKRACFKHLPDNLIFNLKRFDYDIMTGARAKLNDRFEFPETIDMAPYTLKSVMNSDIADESDIFELTGVIVHSGSAEIGHYYSYIRECPPATSTQGSWTQFNDADVTRFSPSEIADQCFGGYSDNSTFAKPYNGYMLFYRRREDSQAVEEQHVSSTTAMVLPTAASADLQKYIAQSNEVYVRACVRQDPIHAMFIRNLLIHTLPHRGELCSESHGSENHVLQMVLLYMTKVSMQWKDFPAVEKTMMDLGTCATKCRDCAETIVATLADDAQKILDCCVRSPYHACRKMITSLIMTALTTLRDKPAEFVDEQEAQYKERVRKVAAALSKTWVEAVVARYCWPEYFPLVVQLSQLDCYALAHVLEGGFVRKILEVLQVHYESDNDMKLRQKYREYLTDCQKRQAQHHAILIECLYRLLENVDLGLAPIDSVNRYVSSDYTSVGLSATERHRLGLERALSPWLRTVIRNQLAPAYVTRLVAMFAAESQSCVALGTDLVNALREEKIADAANFIDPAVTYLQNCGDQAVLVRFAQEFIGAVETVELNYGLEFVDFIKRLCFLSAESLGLPEGFLHEVLKRYVPQWLPILLYSQNEQQRDIRQEAAELFEVCADLPANPVKNEEMDEQSRARQRRAQDLMKGIARVGHDQFLNNDSRKDAAMQKDHFRCAIEVFNRCQEYVFPYTGTKGSRAHSQLEASVVVMQQLVALESTSVEVIEDDDEFGSSSNEAGMSDGFYDTDTGEF</sequence>
<dbReference type="PROSITE" id="PS00973">
    <property type="entry name" value="USP_2"/>
    <property type="match status" value="1"/>
</dbReference>
<reference evidence="3 4" key="1">
    <citation type="submission" date="2015-06" db="EMBL/GenBank/DDBJ databases">
        <title>Draft genome of the ant-associated black yeast Phialophora attae CBS 131958.</title>
        <authorList>
            <person name="Moreno L.F."/>
            <person name="Stielow B.J."/>
            <person name="de Hoog S."/>
            <person name="Vicente V.A."/>
            <person name="Weiss V.A."/>
            <person name="de Vries M."/>
            <person name="Cruz L.M."/>
            <person name="Souza E.M."/>
        </authorList>
    </citation>
    <scope>NUCLEOTIDE SEQUENCE [LARGE SCALE GENOMIC DNA]</scope>
    <source>
        <strain evidence="3 4">CBS 131958</strain>
    </source>
</reference>
<feature type="region of interest" description="Disordered" evidence="1">
    <location>
        <begin position="1"/>
        <end position="115"/>
    </location>
</feature>
<dbReference type="SUPFAM" id="SSF54001">
    <property type="entry name" value="Cysteine proteinases"/>
    <property type="match status" value="1"/>
</dbReference>
<evidence type="ECO:0000256" key="1">
    <source>
        <dbReference type="SAM" id="MobiDB-lite"/>
    </source>
</evidence>
<dbReference type="Proteomes" id="UP000038010">
    <property type="component" value="Unassembled WGS sequence"/>
</dbReference>
<accession>A0A0N1HA80</accession>
<dbReference type="PANTHER" id="PTHR24006">
    <property type="entry name" value="UBIQUITIN CARBOXYL-TERMINAL HYDROLASE"/>
    <property type="match status" value="1"/>
</dbReference>
<keyword evidence="3" id="KW-0378">Hydrolase</keyword>
<dbReference type="InterPro" id="IPR016024">
    <property type="entry name" value="ARM-type_fold"/>
</dbReference>
<dbReference type="GO" id="GO:0005634">
    <property type="term" value="C:nucleus"/>
    <property type="evidence" value="ECO:0007669"/>
    <property type="project" value="TreeGrafter"/>
</dbReference>
<dbReference type="GeneID" id="28737286"/>
<feature type="compositionally biased region" description="Low complexity" evidence="1">
    <location>
        <begin position="47"/>
        <end position="74"/>
    </location>
</feature>
<dbReference type="GO" id="GO:0016579">
    <property type="term" value="P:protein deubiquitination"/>
    <property type="evidence" value="ECO:0007669"/>
    <property type="project" value="InterPro"/>
</dbReference>
<dbReference type="InterPro" id="IPR021905">
    <property type="entry name" value="DUF3517"/>
</dbReference>
<proteinExistence type="predicted"/>
<feature type="compositionally biased region" description="Polar residues" evidence="1">
    <location>
        <begin position="87"/>
        <end position="106"/>
    </location>
</feature>
<dbReference type="Gene3D" id="3.90.70.10">
    <property type="entry name" value="Cysteine proteinases"/>
    <property type="match status" value="1"/>
</dbReference>
<dbReference type="RefSeq" id="XP_017999380.1">
    <property type="nucleotide sequence ID" value="XM_018145406.1"/>
</dbReference>
<dbReference type="STRING" id="1664694.A0A0N1HA80"/>
<feature type="domain" description="USP" evidence="2">
    <location>
        <begin position="1617"/>
        <end position="1937"/>
    </location>
</feature>
<dbReference type="OrthoDB" id="420187at2759"/>
<dbReference type="InterPro" id="IPR050164">
    <property type="entry name" value="Peptidase_C19"/>
</dbReference>
<dbReference type="GO" id="GO:0005829">
    <property type="term" value="C:cytosol"/>
    <property type="evidence" value="ECO:0007669"/>
    <property type="project" value="TreeGrafter"/>
</dbReference>
<dbReference type="CDD" id="cd02659">
    <property type="entry name" value="peptidase_C19C"/>
    <property type="match status" value="1"/>
</dbReference>
<comment type="caution">
    <text evidence="3">The sequence shown here is derived from an EMBL/GenBank/DDBJ whole genome shotgun (WGS) entry which is preliminary data.</text>
</comment>
<dbReference type="InterPro" id="IPR001394">
    <property type="entry name" value="Peptidase_C19_UCH"/>
</dbReference>
<feature type="region of interest" description="Disordered" evidence="1">
    <location>
        <begin position="2510"/>
        <end position="2534"/>
    </location>
</feature>
<dbReference type="PANTHER" id="PTHR24006:SF827">
    <property type="entry name" value="UBIQUITIN CARBOXYL-TERMINAL HYDROLASE 34"/>
    <property type="match status" value="1"/>
</dbReference>
<dbReference type="GO" id="GO:0004843">
    <property type="term" value="F:cysteine-type deubiquitinase activity"/>
    <property type="evidence" value="ECO:0007669"/>
    <property type="project" value="InterPro"/>
</dbReference>
<name>A0A0N1HA80_9EURO</name>
<dbReference type="VEuPathDB" id="FungiDB:AB675_5212"/>
<feature type="region of interest" description="Disordered" evidence="1">
    <location>
        <begin position="128"/>
        <end position="170"/>
    </location>
</feature>
<dbReference type="InterPro" id="IPR038765">
    <property type="entry name" value="Papain-like_cys_pep_sf"/>
</dbReference>